<dbReference type="VEuPathDB" id="FungiDB:AMAG_14796"/>
<feature type="compositionally biased region" description="Basic residues" evidence="1">
    <location>
        <begin position="1"/>
        <end position="20"/>
    </location>
</feature>
<dbReference type="AlphaFoldDB" id="A0A0L0T5A8"/>
<dbReference type="Proteomes" id="UP000054350">
    <property type="component" value="Unassembled WGS sequence"/>
</dbReference>
<dbReference type="Gene3D" id="3.40.50.300">
    <property type="entry name" value="P-loop containing nucleotide triphosphate hydrolases"/>
    <property type="match status" value="1"/>
</dbReference>
<dbReference type="InterPro" id="IPR027417">
    <property type="entry name" value="P-loop_NTPase"/>
</dbReference>
<keyword evidence="4" id="KW-1185">Reference proteome</keyword>
<dbReference type="Pfam" id="PF02263">
    <property type="entry name" value="GBP"/>
    <property type="match status" value="1"/>
</dbReference>
<name>A0A0L0T5A8_ALLM3</name>
<protein>
    <recommendedName>
        <fullName evidence="2">Guanylate-binding protein N-terminal domain-containing protein</fullName>
    </recommendedName>
</protein>
<feature type="compositionally biased region" description="Low complexity" evidence="1">
    <location>
        <begin position="28"/>
        <end position="64"/>
    </location>
</feature>
<dbReference type="SUPFAM" id="SSF52540">
    <property type="entry name" value="P-loop containing nucleoside triphosphate hydrolases"/>
    <property type="match status" value="1"/>
</dbReference>
<organism evidence="3 4">
    <name type="scientific">Allomyces macrogynus (strain ATCC 38327)</name>
    <name type="common">Allomyces javanicus var. macrogynus</name>
    <dbReference type="NCBI Taxonomy" id="578462"/>
    <lineage>
        <taxon>Eukaryota</taxon>
        <taxon>Fungi</taxon>
        <taxon>Fungi incertae sedis</taxon>
        <taxon>Blastocladiomycota</taxon>
        <taxon>Blastocladiomycetes</taxon>
        <taxon>Blastocladiales</taxon>
        <taxon>Blastocladiaceae</taxon>
        <taxon>Allomyces</taxon>
    </lineage>
</organism>
<evidence type="ECO:0000256" key="1">
    <source>
        <dbReference type="SAM" id="MobiDB-lite"/>
    </source>
</evidence>
<gene>
    <name evidence="3" type="ORF">AMAG_14796</name>
</gene>
<dbReference type="OrthoDB" id="5740958at2759"/>
<evidence type="ECO:0000259" key="2">
    <source>
        <dbReference type="Pfam" id="PF02263"/>
    </source>
</evidence>
<accession>A0A0L0T5A8</accession>
<feature type="region of interest" description="Disordered" evidence="1">
    <location>
        <begin position="1"/>
        <end position="64"/>
    </location>
</feature>
<dbReference type="GO" id="GO:0003924">
    <property type="term" value="F:GTPase activity"/>
    <property type="evidence" value="ECO:0007669"/>
    <property type="project" value="InterPro"/>
</dbReference>
<dbReference type="GO" id="GO:0005525">
    <property type="term" value="F:GTP binding"/>
    <property type="evidence" value="ECO:0007669"/>
    <property type="project" value="InterPro"/>
</dbReference>
<dbReference type="InterPro" id="IPR015894">
    <property type="entry name" value="Guanylate-bd_N"/>
</dbReference>
<dbReference type="EMBL" id="GG745363">
    <property type="protein sequence ID" value="KNE69958.1"/>
    <property type="molecule type" value="Genomic_DNA"/>
</dbReference>
<feature type="domain" description="Guanylate-binding protein N-terminal" evidence="2">
    <location>
        <begin position="208"/>
        <end position="307"/>
    </location>
</feature>
<feature type="compositionally biased region" description="Low complexity" evidence="1">
    <location>
        <begin position="335"/>
        <end position="371"/>
    </location>
</feature>
<feature type="region of interest" description="Disordered" evidence="1">
    <location>
        <begin position="322"/>
        <end position="371"/>
    </location>
</feature>
<reference evidence="3 4" key="1">
    <citation type="submission" date="2009-11" db="EMBL/GenBank/DDBJ databases">
        <title>Annotation of Allomyces macrogynus ATCC 38327.</title>
        <authorList>
            <consortium name="The Broad Institute Genome Sequencing Platform"/>
            <person name="Russ C."/>
            <person name="Cuomo C."/>
            <person name="Burger G."/>
            <person name="Gray M.W."/>
            <person name="Holland P.W.H."/>
            <person name="King N."/>
            <person name="Lang F.B.F."/>
            <person name="Roger A.J."/>
            <person name="Ruiz-Trillo I."/>
            <person name="Young S.K."/>
            <person name="Zeng Q."/>
            <person name="Gargeya S."/>
            <person name="Fitzgerald M."/>
            <person name="Haas B."/>
            <person name="Abouelleil A."/>
            <person name="Alvarado L."/>
            <person name="Arachchi H.M."/>
            <person name="Berlin A."/>
            <person name="Chapman S.B."/>
            <person name="Gearin G."/>
            <person name="Goldberg J."/>
            <person name="Griggs A."/>
            <person name="Gujja S."/>
            <person name="Hansen M."/>
            <person name="Heiman D."/>
            <person name="Howarth C."/>
            <person name="Larimer J."/>
            <person name="Lui A."/>
            <person name="MacDonald P.J.P."/>
            <person name="McCowen C."/>
            <person name="Montmayeur A."/>
            <person name="Murphy C."/>
            <person name="Neiman D."/>
            <person name="Pearson M."/>
            <person name="Priest M."/>
            <person name="Roberts A."/>
            <person name="Saif S."/>
            <person name="Shea T."/>
            <person name="Sisk P."/>
            <person name="Stolte C."/>
            <person name="Sykes S."/>
            <person name="Wortman J."/>
            <person name="Nusbaum C."/>
            <person name="Birren B."/>
        </authorList>
    </citation>
    <scope>NUCLEOTIDE SEQUENCE [LARGE SCALE GENOMIC DNA]</scope>
    <source>
        <strain evidence="3 4">ATCC 38327</strain>
    </source>
</reference>
<reference evidence="4" key="2">
    <citation type="submission" date="2009-11" db="EMBL/GenBank/DDBJ databases">
        <title>The Genome Sequence of Allomyces macrogynus strain ATCC 38327.</title>
        <authorList>
            <consortium name="The Broad Institute Genome Sequencing Platform"/>
            <person name="Russ C."/>
            <person name="Cuomo C."/>
            <person name="Shea T."/>
            <person name="Young S.K."/>
            <person name="Zeng Q."/>
            <person name="Koehrsen M."/>
            <person name="Haas B."/>
            <person name="Borodovsky M."/>
            <person name="Guigo R."/>
            <person name="Alvarado L."/>
            <person name="Berlin A."/>
            <person name="Borenstein D."/>
            <person name="Chen Z."/>
            <person name="Engels R."/>
            <person name="Freedman E."/>
            <person name="Gellesch M."/>
            <person name="Goldberg J."/>
            <person name="Griggs A."/>
            <person name="Gujja S."/>
            <person name="Heiman D."/>
            <person name="Hepburn T."/>
            <person name="Howarth C."/>
            <person name="Jen D."/>
            <person name="Larson L."/>
            <person name="Lewis B."/>
            <person name="Mehta T."/>
            <person name="Park D."/>
            <person name="Pearson M."/>
            <person name="Roberts A."/>
            <person name="Saif S."/>
            <person name="Shenoy N."/>
            <person name="Sisk P."/>
            <person name="Stolte C."/>
            <person name="Sykes S."/>
            <person name="Walk T."/>
            <person name="White J."/>
            <person name="Yandava C."/>
            <person name="Burger G."/>
            <person name="Gray M.W."/>
            <person name="Holland P.W.H."/>
            <person name="King N."/>
            <person name="Lang F.B.F."/>
            <person name="Roger A.J."/>
            <person name="Ruiz-Trillo I."/>
            <person name="Lander E."/>
            <person name="Nusbaum C."/>
        </authorList>
    </citation>
    <scope>NUCLEOTIDE SEQUENCE [LARGE SCALE GENOMIC DNA]</scope>
    <source>
        <strain evidence="4">ATCC 38327</strain>
    </source>
</reference>
<evidence type="ECO:0000313" key="3">
    <source>
        <dbReference type="EMBL" id="KNE69958.1"/>
    </source>
</evidence>
<sequence>MRRRRRRGCRRNCRHPKVPKTQRATQTPRPIQQAQPAKPQQQPARTATATTQSRPATSTAAAAAPVKMSWASVVQAPRPVREDPDDAFSTGVESDKVTVIVYCKSTFWRYHHYSTPDVVARILIDSRRQNFSEDELAKSVHNMVNILAVQMGELTNNVQALSAQLESAFKWPVPVPMPESLIIPPDDFPSACGGTSASSRSKAPPKPEFRVDPAGIKAIRALAGGILFPVGVVGNLREGKSTLQNLILRAALPQTEGMAAQSEIFPTSNAYWSKTKGCSFVLVPHPSVQDGWILLFDFEGFGELTKDQSYCADYDARRNCRHPKVPKTQRATQTPRPIQQAQPAKPQQQPARTATATTQSRPATSTAAAAAPVKMSWASVVQAPRPVREDPDDAFSTGAWMFDASRVPAWMAAQLPKSAPAATKRNARAAK</sequence>
<evidence type="ECO:0000313" key="4">
    <source>
        <dbReference type="Proteomes" id="UP000054350"/>
    </source>
</evidence>
<proteinExistence type="predicted"/>